<dbReference type="EMBL" id="MH744419">
    <property type="protein sequence ID" value="AYD81529.1"/>
    <property type="molecule type" value="Genomic_DNA"/>
</dbReference>
<sequence>MHALTIVVLVAICGLAIALPSAIRHDKQRKAAMKNTKKASEIVPGDKVFTTESPNMAKVVTASYPLGDRWGLEVEGIRQILQVEADDTLQVWTN</sequence>
<name>A0A386K8E7_9CAUD</name>
<evidence type="ECO:0000313" key="1">
    <source>
        <dbReference type="EMBL" id="AYD81529.1"/>
    </source>
</evidence>
<gene>
    <name evidence="1" type="primary">35</name>
    <name evidence="1" type="ORF">KBurrousTX_35</name>
</gene>
<dbReference type="Proteomes" id="UP000278416">
    <property type="component" value="Segment"/>
</dbReference>
<keyword evidence="2" id="KW-1185">Reference proteome</keyword>
<evidence type="ECO:0000313" key="2">
    <source>
        <dbReference type="Proteomes" id="UP000278416"/>
    </source>
</evidence>
<reference evidence="1 2" key="1">
    <citation type="submission" date="2018-08" db="EMBL/GenBank/DDBJ databases">
        <authorList>
            <person name="Edupali M."/>
            <person name="Eltaeb M."/>
            <person name="Griswold I."/>
            <person name="Han P."/>
            <person name="Iszauk E."/>
            <person name="Joshi S."/>
            <person name="Kim Y."/>
            <person name="Krakopolsky K."/>
            <person name="Kubyshko V."/>
            <person name="Lee J."/>
            <person name="Lee N.Y."/>
            <person name="Lumaj G."/>
            <person name="Muskovitz J."/>
            <person name="Ning J."/>
            <person name="Noll E."/>
            <person name="Persaud B."/>
            <person name="Shankar N."/>
            <person name="Shim K."/>
            <person name="Srinivasan C."/>
            <person name="Yoon I."/>
            <person name="Zhang S."/>
            <person name="Ziausyte U."/>
            <person name="Jarvik J.W."/>
            <person name="Mcguier N."/>
            <person name="Lopez A.J."/>
            <person name="Garlena R.A."/>
            <person name="Russell D.A."/>
            <person name="Pope W.H."/>
            <person name="Jacobs-Sera D."/>
            <person name="Hatfull G.F."/>
        </authorList>
    </citation>
    <scope>NUCLEOTIDE SEQUENCE [LARGE SCALE GENOMIC DNA]</scope>
</reference>
<organism evidence="1 2">
    <name type="scientific">Arthrobacter phage KBurrousTX</name>
    <dbReference type="NCBI Taxonomy" id="2315608"/>
    <lineage>
        <taxon>Viruses</taxon>
        <taxon>Duplodnaviria</taxon>
        <taxon>Heunggongvirae</taxon>
        <taxon>Uroviricota</taxon>
        <taxon>Caudoviricetes</taxon>
        <taxon>Klausavirus</taxon>
        <taxon>Klausavirus kburrousTX</taxon>
    </lineage>
</organism>
<protein>
    <submittedName>
        <fullName evidence="1">Uncharacterized protein</fullName>
    </submittedName>
</protein>
<dbReference type="KEGG" id="vg:55810981"/>
<accession>A0A386K8E7</accession>
<dbReference type="GeneID" id="55810981"/>
<proteinExistence type="predicted"/>
<dbReference type="RefSeq" id="YP_009881708.1">
    <property type="nucleotide sequence ID" value="NC_049442.1"/>
</dbReference>